<keyword evidence="1" id="KW-1133">Transmembrane helix</keyword>
<feature type="transmembrane region" description="Helical" evidence="1">
    <location>
        <begin position="136"/>
        <end position="160"/>
    </location>
</feature>
<protein>
    <submittedName>
        <fullName evidence="2">Uncharacterized protein</fullName>
    </submittedName>
</protein>
<keyword evidence="3" id="KW-1185">Reference proteome</keyword>
<proteinExistence type="predicted"/>
<dbReference type="Proteomes" id="UP000516117">
    <property type="component" value="Chromosome"/>
</dbReference>
<dbReference type="AlphaFoldDB" id="A0A7H0H6J2"/>
<dbReference type="RefSeq" id="WP_187721275.1">
    <property type="nucleotide sequence ID" value="NZ_BAABBL010000013.1"/>
</dbReference>
<feature type="transmembrane region" description="Helical" evidence="1">
    <location>
        <begin position="172"/>
        <end position="194"/>
    </location>
</feature>
<evidence type="ECO:0000256" key="1">
    <source>
        <dbReference type="SAM" id="Phobius"/>
    </source>
</evidence>
<organism evidence="2 3">
    <name type="scientific">Tessaracoccus defluvii</name>
    <dbReference type="NCBI Taxonomy" id="1285901"/>
    <lineage>
        <taxon>Bacteria</taxon>
        <taxon>Bacillati</taxon>
        <taxon>Actinomycetota</taxon>
        <taxon>Actinomycetes</taxon>
        <taxon>Propionibacteriales</taxon>
        <taxon>Propionibacteriaceae</taxon>
        <taxon>Tessaracoccus</taxon>
    </lineage>
</organism>
<feature type="transmembrane region" description="Helical" evidence="1">
    <location>
        <begin position="109"/>
        <end position="129"/>
    </location>
</feature>
<name>A0A7H0H6J2_9ACTN</name>
<dbReference type="EMBL" id="CP060789">
    <property type="protein sequence ID" value="QNP56158.1"/>
    <property type="molecule type" value="Genomic_DNA"/>
</dbReference>
<gene>
    <name evidence="2" type="ORF">H9L22_01190</name>
</gene>
<keyword evidence="1" id="KW-0812">Transmembrane</keyword>
<feature type="transmembrane region" description="Helical" evidence="1">
    <location>
        <begin position="76"/>
        <end position="97"/>
    </location>
</feature>
<feature type="transmembrane region" description="Helical" evidence="1">
    <location>
        <begin position="44"/>
        <end position="69"/>
    </location>
</feature>
<evidence type="ECO:0000313" key="2">
    <source>
        <dbReference type="EMBL" id="QNP56158.1"/>
    </source>
</evidence>
<feature type="transmembrane region" description="Helical" evidence="1">
    <location>
        <begin position="16"/>
        <end position="38"/>
    </location>
</feature>
<keyword evidence="1" id="KW-0472">Membrane</keyword>
<accession>A0A7H0H6J2</accession>
<reference evidence="2 3" key="1">
    <citation type="submission" date="2020-08" db="EMBL/GenBank/DDBJ databases">
        <title>Genome sequence of Tessaracoccus defluvii JCM 17540T.</title>
        <authorList>
            <person name="Hyun D.-W."/>
            <person name="Bae J.-W."/>
        </authorList>
    </citation>
    <scope>NUCLEOTIDE SEQUENCE [LARGE SCALE GENOMIC DNA]</scope>
    <source>
        <strain evidence="2 3">JCM 17540</strain>
    </source>
</reference>
<evidence type="ECO:0000313" key="3">
    <source>
        <dbReference type="Proteomes" id="UP000516117"/>
    </source>
</evidence>
<sequence length="249" mass="25816">MSSTPASPQLATLRRIIVAVIVVSFSVAAIMGIIALLARDLGDVGVKVLLTTATVGLYSIAVLCCATLAGKRLSGFGLAGAAVAVLAAAYTVTLIWIADGLRSDVVYQFLGSLIALTVAWALASLLLLLADRGRPVVAWGLRVTLGLFAALLLLIWYLIWGEVGSGEVFGRLLGILSILAALGAVVVPVASLLLPDAPRAARLSPELAERLQAEATRRGITVDDLVAPLLAASERAQDPQGPVDEQPHA</sequence>
<dbReference type="KEGG" id="tdf:H9L22_01190"/>